<dbReference type="EMBL" id="SMJZ01000073">
    <property type="protein sequence ID" value="TDC05237.1"/>
    <property type="molecule type" value="Genomic_DNA"/>
</dbReference>
<evidence type="ECO:0000313" key="2">
    <source>
        <dbReference type="Proteomes" id="UP000295157"/>
    </source>
</evidence>
<name>A0A4R4NDJ8_9ACTN</name>
<comment type="caution">
    <text evidence="1">The sequence shown here is derived from an EMBL/GenBank/DDBJ whole genome shotgun (WGS) entry which is preliminary data.</text>
</comment>
<dbReference type="InterPro" id="IPR042099">
    <property type="entry name" value="ANL_N_sf"/>
</dbReference>
<dbReference type="RefSeq" id="WP_132334130.1">
    <property type="nucleotide sequence ID" value="NZ_SMJZ01000073.1"/>
</dbReference>
<evidence type="ECO:0000313" key="1">
    <source>
        <dbReference type="EMBL" id="TDC05237.1"/>
    </source>
</evidence>
<dbReference type="Gene3D" id="3.40.50.12780">
    <property type="entry name" value="N-terminal domain of ligase-like"/>
    <property type="match status" value="1"/>
</dbReference>
<keyword evidence="2" id="KW-1185">Reference proteome</keyword>
<evidence type="ECO:0008006" key="3">
    <source>
        <dbReference type="Google" id="ProtNLM"/>
    </source>
</evidence>
<proteinExistence type="predicted"/>
<dbReference type="OrthoDB" id="9803968at2"/>
<dbReference type="AlphaFoldDB" id="A0A4R4NDJ8"/>
<organism evidence="1 2">
    <name type="scientific">Nonomuraea longispora</name>
    <dbReference type="NCBI Taxonomy" id="1848320"/>
    <lineage>
        <taxon>Bacteria</taxon>
        <taxon>Bacillati</taxon>
        <taxon>Actinomycetota</taxon>
        <taxon>Actinomycetes</taxon>
        <taxon>Streptosporangiales</taxon>
        <taxon>Streptosporangiaceae</taxon>
        <taxon>Nonomuraea</taxon>
    </lineage>
</organism>
<dbReference type="Proteomes" id="UP000295157">
    <property type="component" value="Unassembled WGS sequence"/>
</dbReference>
<protein>
    <recommendedName>
        <fullName evidence="3">Long-chain fatty acid--CoA ligase</fullName>
    </recommendedName>
</protein>
<dbReference type="SUPFAM" id="SSF56801">
    <property type="entry name" value="Acetyl-CoA synthetase-like"/>
    <property type="match status" value="1"/>
</dbReference>
<gene>
    <name evidence="1" type="ORF">E1267_20135</name>
</gene>
<accession>A0A4R4NDJ8</accession>
<sequence>MTADTLASLLLDRAEDDRPGLMFEDTTWSWREHVAACRATGAWLPAQGAGAHVGVLCDNVPELVFLVGAAALGGPVVVAPNPTRAVGEPVRDARATDVSLLLAGDPYGPAARTVAEVWLRTPGGFRLRTDADVKGTEEEFVRHGRHHLLER</sequence>
<reference evidence="1 2" key="1">
    <citation type="submission" date="2019-02" db="EMBL/GenBank/DDBJ databases">
        <title>Draft genome sequences of novel Actinobacteria.</title>
        <authorList>
            <person name="Sahin N."/>
            <person name="Ay H."/>
            <person name="Saygin H."/>
        </authorList>
    </citation>
    <scope>NUCLEOTIDE SEQUENCE [LARGE SCALE GENOMIC DNA]</scope>
    <source>
        <strain evidence="1 2">KC201</strain>
    </source>
</reference>